<accession>A0ABS0AG13</accession>
<dbReference type="Gene3D" id="3.90.226.10">
    <property type="entry name" value="2-enoyl-CoA Hydratase, Chain A, domain 1"/>
    <property type="match status" value="1"/>
</dbReference>
<organism evidence="2 3">
    <name type="scientific">Alloalcanivorax venustensis ISO4</name>
    <dbReference type="NCBI Taxonomy" id="1177184"/>
    <lineage>
        <taxon>Bacteria</taxon>
        <taxon>Pseudomonadati</taxon>
        <taxon>Pseudomonadota</taxon>
        <taxon>Gammaproteobacteria</taxon>
        <taxon>Oceanospirillales</taxon>
        <taxon>Alcanivoracaceae</taxon>
        <taxon>Alloalcanivorax</taxon>
    </lineage>
</organism>
<dbReference type="SUPFAM" id="SSF50156">
    <property type="entry name" value="PDZ domain-like"/>
    <property type="match status" value="1"/>
</dbReference>
<dbReference type="Gene3D" id="3.30.750.44">
    <property type="match status" value="1"/>
</dbReference>
<evidence type="ECO:0000259" key="1">
    <source>
        <dbReference type="PROSITE" id="PS50106"/>
    </source>
</evidence>
<proteinExistence type="predicted"/>
<comment type="caution">
    <text evidence="2">The sequence shown here is derived from an EMBL/GenBank/DDBJ whole genome shotgun (WGS) entry which is preliminary data.</text>
</comment>
<dbReference type="InterPro" id="IPR036034">
    <property type="entry name" value="PDZ_sf"/>
</dbReference>
<feature type="domain" description="PDZ" evidence="1">
    <location>
        <begin position="6"/>
        <end position="59"/>
    </location>
</feature>
<protein>
    <submittedName>
        <fullName evidence="2">Carboxyl-terminal protease-like protein</fullName>
    </submittedName>
</protein>
<dbReference type="EMBL" id="ARXR01000010">
    <property type="protein sequence ID" value="MBF5053010.1"/>
    <property type="molecule type" value="Genomic_DNA"/>
</dbReference>
<gene>
    <name evidence="2" type="ORF">ISO4_01612</name>
</gene>
<evidence type="ECO:0000313" key="2">
    <source>
        <dbReference type="EMBL" id="MBF5053010.1"/>
    </source>
</evidence>
<reference evidence="2 3" key="1">
    <citation type="submission" date="2012-09" db="EMBL/GenBank/DDBJ databases">
        <title>Genome Sequence of alkane-degrading Bacterium Alcanivorax venustensis ISO4.</title>
        <authorList>
            <person name="Lai Q."/>
            <person name="Shao Z."/>
        </authorList>
    </citation>
    <scope>NUCLEOTIDE SEQUENCE [LARGE SCALE GENOMIC DNA]</scope>
    <source>
        <strain evidence="2 3">ISO4</strain>
    </source>
</reference>
<name>A0ABS0AG13_9GAMM</name>
<sequence length="276" mass="28656">MQAWQQIQAQQQALAQESGKIGAVLASDAQGRVVIGTLVPGAPSDQSGEVHTGDQLLAVAEGDGEPQSVGGKSMLEVRLMVQGEPNTPVSLVLAGQDGGDDRTVTLTRAEITPQQQQALEEVLQAEAQARVEGLAIEDNSGEYLSPYTSDGVTAEWVNKAINAKMGSAAGSAVGAAAGAYAGRKALESVPGGSLIGSFFGGMAGSKAGQNVGRDAAIQASGGWEYIRETSDLSFRSLNDMARWMTTVHGQKSNFQEVLNATLQVYPELQPALASAR</sequence>
<keyword evidence="3" id="KW-1185">Reference proteome</keyword>
<dbReference type="Proteomes" id="UP000644441">
    <property type="component" value="Unassembled WGS sequence"/>
</dbReference>
<evidence type="ECO:0000313" key="3">
    <source>
        <dbReference type="Proteomes" id="UP000644441"/>
    </source>
</evidence>
<dbReference type="PROSITE" id="PS50106">
    <property type="entry name" value="PDZ"/>
    <property type="match status" value="1"/>
</dbReference>
<dbReference type="SMART" id="SM00228">
    <property type="entry name" value="PDZ"/>
    <property type="match status" value="1"/>
</dbReference>
<dbReference type="Gene3D" id="2.30.42.10">
    <property type="match status" value="1"/>
</dbReference>
<dbReference type="InterPro" id="IPR001478">
    <property type="entry name" value="PDZ"/>
</dbReference>